<comment type="similarity">
    <text evidence="1 5">Belongs to the universal ribosomal protein uL5 family.</text>
</comment>
<reference evidence="8" key="1">
    <citation type="submission" date="2017-02" db="EMBL/GenBank/DDBJ databases">
        <title>Delving into the versatile metabolic prowess of the omnipresent phylum Bacteroidetes.</title>
        <authorList>
            <person name="Nobu M.K."/>
            <person name="Mei R."/>
            <person name="Narihiro T."/>
            <person name="Kuroda K."/>
            <person name="Liu W.-T."/>
        </authorList>
    </citation>
    <scope>NUCLEOTIDE SEQUENCE</scope>
    <source>
        <strain evidence="8">ADurb.Bin280</strain>
    </source>
</reference>
<sequence length="176" mass="19939">MRLKEKQLNARKEIAKKLGVSLMCVPVLSKVTVNVGIGQFKESKDIIESIEKQLMQVTSQKPKKTIAKKSIAGFKVREGQHIGFVVTLRAGKMWDFVERLNTVVLARSREFEGIDKKVIDKNNNLTIAIKDQIIFPEIKPDDIKANWGMAITLTLKNAQNNDLVIDFLKQIGFVFK</sequence>
<dbReference type="AlphaFoldDB" id="A0A1V5SE64"/>
<dbReference type="InterPro" id="IPR031309">
    <property type="entry name" value="Ribosomal_uL5_C"/>
</dbReference>
<evidence type="ECO:0000259" key="6">
    <source>
        <dbReference type="Pfam" id="PF00281"/>
    </source>
</evidence>
<organism evidence="8">
    <name type="scientific">candidate division WS2 bacterium ADurb.Bin280</name>
    <dbReference type="NCBI Taxonomy" id="1852829"/>
    <lineage>
        <taxon>Bacteria</taxon>
        <taxon>candidate division WS2</taxon>
    </lineage>
</organism>
<dbReference type="EMBL" id="MWBO01000021">
    <property type="protein sequence ID" value="OQA52777.1"/>
    <property type="molecule type" value="Genomic_DNA"/>
</dbReference>
<accession>A0A1V5SE64</accession>
<evidence type="ECO:0000256" key="3">
    <source>
        <dbReference type="ARBA" id="ARBA00023274"/>
    </source>
</evidence>
<dbReference type="GO" id="GO:0006412">
    <property type="term" value="P:translation"/>
    <property type="evidence" value="ECO:0007669"/>
    <property type="project" value="InterPro"/>
</dbReference>
<proteinExistence type="inferred from homology"/>
<evidence type="ECO:0000256" key="5">
    <source>
        <dbReference type="RuleBase" id="RU003930"/>
    </source>
</evidence>
<dbReference type="Pfam" id="PF00281">
    <property type="entry name" value="Ribosomal_L5"/>
    <property type="match status" value="1"/>
</dbReference>
<dbReference type="InterPro" id="IPR031310">
    <property type="entry name" value="Ribosomal_uL5_N"/>
</dbReference>
<gene>
    <name evidence="8" type="primary">rplE</name>
    <name evidence="8" type="ORF">BWY43_00339</name>
</gene>
<keyword evidence="2 5" id="KW-0689">Ribosomal protein</keyword>
<dbReference type="PIRSF" id="PIRSF002161">
    <property type="entry name" value="Ribosomal_L5"/>
    <property type="match status" value="1"/>
</dbReference>
<dbReference type="Gene3D" id="3.30.1440.10">
    <property type="match status" value="1"/>
</dbReference>
<feature type="domain" description="Large ribosomal subunit protein uL5 C-terminal" evidence="7">
    <location>
        <begin position="82"/>
        <end position="174"/>
    </location>
</feature>
<dbReference type="Pfam" id="PF00673">
    <property type="entry name" value="Ribosomal_L5_C"/>
    <property type="match status" value="1"/>
</dbReference>
<dbReference type="GO" id="GO:0005840">
    <property type="term" value="C:ribosome"/>
    <property type="evidence" value="ECO:0007669"/>
    <property type="project" value="UniProtKB-KW"/>
</dbReference>
<dbReference type="SUPFAM" id="SSF55282">
    <property type="entry name" value="RL5-like"/>
    <property type="match status" value="1"/>
</dbReference>
<dbReference type="InterPro" id="IPR002132">
    <property type="entry name" value="Ribosomal_uL5"/>
</dbReference>
<dbReference type="InterPro" id="IPR022803">
    <property type="entry name" value="Ribosomal_uL5_dom_sf"/>
</dbReference>
<evidence type="ECO:0000259" key="7">
    <source>
        <dbReference type="Pfam" id="PF00673"/>
    </source>
</evidence>
<evidence type="ECO:0000256" key="1">
    <source>
        <dbReference type="ARBA" id="ARBA00008553"/>
    </source>
</evidence>
<comment type="caution">
    <text evidence="8">The sequence shown here is derived from an EMBL/GenBank/DDBJ whole genome shotgun (WGS) entry which is preliminary data.</text>
</comment>
<evidence type="ECO:0000256" key="2">
    <source>
        <dbReference type="ARBA" id="ARBA00022980"/>
    </source>
</evidence>
<feature type="domain" description="Large ribosomal subunit protein uL5 N-terminal" evidence="6">
    <location>
        <begin position="23"/>
        <end position="77"/>
    </location>
</feature>
<evidence type="ECO:0000256" key="4">
    <source>
        <dbReference type="ARBA" id="ARBA00035461"/>
    </source>
</evidence>
<dbReference type="GO" id="GO:1990904">
    <property type="term" value="C:ribonucleoprotein complex"/>
    <property type="evidence" value="ECO:0007669"/>
    <property type="project" value="UniProtKB-KW"/>
</dbReference>
<dbReference type="Proteomes" id="UP000485367">
    <property type="component" value="Unassembled WGS sequence"/>
</dbReference>
<name>A0A1V5SE64_9BACT</name>
<keyword evidence="3 5" id="KW-0687">Ribonucleoprotein</keyword>
<dbReference type="PANTHER" id="PTHR11994">
    <property type="entry name" value="60S RIBOSOMAL PROTEIN L11-RELATED"/>
    <property type="match status" value="1"/>
</dbReference>
<dbReference type="GO" id="GO:0003735">
    <property type="term" value="F:structural constituent of ribosome"/>
    <property type="evidence" value="ECO:0007669"/>
    <property type="project" value="InterPro"/>
</dbReference>
<evidence type="ECO:0000313" key="8">
    <source>
        <dbReference type="EMBL" id="OQA52777.1"/>
    </source>
</evidence>
<protein>
    <recommendedName>
        <fullName evidence="4">50S ribosomal protein L5</fullName>
    </recommendedName>
</protein>